<dbReference type="InterPro" id="IPR036291">
    <property type="entry name" value="NAD(P)-bd_dom_sf"/>
</dbReference>
<comment type="caution">
    <text evidence="1">The sequence shown here is derived from an EMBL/GenBank/DDBJ whole genome shotgun (WGS) entry which is preliminary data.</text>
</comment>
<dbReference type="RefSeq" id="WP_394406774.1">
    <property type="nucleotide sequence ID" value="NZ_JBIGIC010000002.1"/>
</dbReference>
<dbReference type="PANTHER" id="PTHR14097:SF7">
    <property type="entry name" value="OXIDOREDUCTASE HTATIP2"/>
    <property type="match status" value="1"/>
</dbReference>
<protein>
    <recommendedName>
        <fullName evidence="3">Nucleoside-diphosphate sugar epimerase</fullName>
    </recommendedName>
</protein>
<dbReference type="PANTHER" id="PTHR14097">
    <property type="entry name" value="OXIDOREDUCTASE HTATIP2"/>
    <property type="match status" value="1"/>
</dbReference>
<keyword evidence="2" id="KW-1185">Reference proteome</keyword>
<evidence type="ECO:0000313" key="1">
    <source>
        <dbReference type="EMBL" id="MFG6485959.1"/>
    </source>
</evidence>
<evidence type="ECO:0008006" key="3">
    <source>
        <dbReference type="Google" id="ProtNLM"/>
    </source>
</evidence>
<accession>A0ABW7H7U1</accession>
<proteinExistence type="predicted"/>
<gene>
    <name evidence="1" type="ORF">ACG04R_04695</name>
</gene>
<sequence length="219" mass="23309">MPSPDLTWVAGASGLIGRELLAQLSDAPLLALVRRPLAGLPPNARRREAIVDLQALPADLPAPRRVFIALGTTMAQAGSQAAFRAVDFAAVVAVARAARERGATHCGLVSALGASARSGVFYNRVKGEAEDALIALGFERLVIARPSLLDGHREALDQPRRNGEAWTLRLVRPVAGLIPRRWRPISPQRVARALRLALDQPGPAVQVLESGDLQTLGTP</sequence>
<dbReference type="Proteomes" id="UP001606134">
    <property type="component" value="Unassembled WGS sequence"/>
</dbReference>
<dbReference type="EMBL" id="JBIGIC010000002">
    <property type="protein sequence ID" value="MFG6485959.1"/>
    <property type="molecule type" value="Genomic_DNA"/>
</dbReference>
<organism evidence="1 2">
    <name type="scientific">Pelomonas candidula</name>
    <dbReference type="NCBI Taxonomy" id="3299025"/>
    <lineage>
        <taxon>Bacteria</taxon>
        <taxon>Pseudomonadati</taxon>
        <taxon>Pseudomonadota</taxon>
        <taxon>Betaproteobacteria</taxon>
        <taxon>Burkholderiales</taxon>
        <taxon>Sphaerotilaceae</taxon>
        <taxon>Roseateles</taxon>
    </lineage>
</organism>
<evidence type="ECO:0000313" key="2">
    <source>
        <dbReference type="Proteomes" id="UP001606134"/>
    </source>
</evidence>
<reference evidence="1 2" key="1">
    <citation type="submission" date="2024-08" db="EMBL/GenBank/DDBJ databases">
        <authorList>
            <person name="Lu H."/>
        </authorList>
    </citation>
    <scope>NUCLEOTIDE SEQUENCE [LARGE SCALE GENOMIC DNA]</scope>
    <source>
        <strain evidence="1 2">BYS78W</strain>
    </source>
</reference>
<name>A0ABW7H7U1_9BURK</name>
<dbReference type="SUPFAM" id="SSF51735">
    <property type="entry name" value="NAD(P)-binding Rossmann-fold domains"/>
    <property type="match status" value="1"/>
</dbReference>
<dbReference type="Gene3D" id="3.40.50.720">
    <property type="entry name" value="NAD(P)-binding Rossmann-like Domain"/>
    <property type="match status" value="1"/>
</dbReference>